<dbReference type="KEGG" id="kbs:EPA93_39890"/>
<keyword evidence="3" id="KW-1185">Reference proteome</keyword>
<dbReference type="OrthoDB" id="163837at2"/>
<dbReference type="EMBL" id="CP035758">
    <property type="protein sequence ID" value="QBD81810.1"/>
    <property type="molecule type" value="Genomic_DNA"/>
</dbReference>
<dbReference type="PANTHER" id="PTHR41271:SF1">
    <property type="entry name" value="DUF402 DOMAIN-CONTAINING PROTEIN"/>
    <property type="match status" value="1"/>
</dbReference>
<reference evidence="2 3" key="1">
    <citation type="submission" date="2019-01" db="EMBL/GenBank/DDBJ databases">
        <title>Ktedonosporobacter rubrisoli SCAWS-G2.</title>
        <authorList>
            <person name="Huang Y."/>
            <person name="Yan B."/>
        </authorList>
    </citation>
    <scope>NUCLEOTIDE SEQUENCE [LARGE SCALE GENOMIC DNA]</scope>
    <source>
        <strain evidence="2 3">SCAWS-G2</strain>
    </source>
</reference>
<evidence type="ECO:0000259" key="1">
    <source>
        <dbReference type="Pfam" id="PF04167"/>
    </source>
</evidence>
<gene>
    <name evidence="2" type="ORF">EPA93_39890</name>
</gene>
<feature type="domain" description="DUF402" evidence="1">
    <location>
        <begin position="64"/>
        <end position="161"/>
    </location>
</feature>
<dbReference type="Pfam" id="PF04167">
    <property type="entry name" value="DUF402"/>
    <property type="match status" value="1"/>
</dbReference>
<name>A0A4P6K280_KTERU</name>
<sequence length="187" mass="21757">MKHKRADRADWQRIIRKRFAMMSLEERDFKGYVTLFCIDALRKPLWRDLQGERVCLADNGYHWLQHFPRGEHYALTSIFNEQGEFVRGYVDICKQYYLDAQGALWYDDLYLDLDVAPSGSALILDAEELDSALGQDEVSPLEYELAWRALSSIMTAIEADAFPLLSTYGLIEEHRDRLLKLLEPAAY</sequence>
<accession>A0A4P6K280</accession>
<evidence type="ECO:0000313" key="3">
    <source>
        <dbReference type="Proteomes" id="UP000290365"/>
    </source>
</evidence>
<evidence type="ECO:0000313" key="2">
    <source>
        <dbReference type="EMBL" id="QBD81810.1"/>
    </source>
</evidence>
<dbReference type="Gene3D" id="2.40.380.10">
    <property type="entry name" value="FomD-like"/>
    <property type="match status" value="1"/>
</dbReference>
<dbReference type="PANTHER" id="PTHR41271">
    <property type="entry name" value="DUF402 DOMAIN-CONTAINING PROTEIN"/>
    <property type="match status" value="1"/>
</dbReference>
<protein>
    <submittedName>
        <fullName evidence="2">DUF402 domain-containing protein</fullName>
    </submittedName>
</protein>
<organism evidence="2 3">
    <name type="scientific">Ktedonosporobacter rubrisoli</name>
    <dbReference type="NCBI Taxonomy" id="2509675"/>
    <lineage>
        <taxon>Bacteria</taxon>
        <taxon>Bacillati</taxon>
        <taxon>Chloroflexota</taxon>
        <taxon>Ktedonobacteria</taxon>
        <taxon>Ktedonobacterales</taxon>
        <taxon>Ktedonosporobacteraceae</taxon>
        <taxon>Ktedonosporobacter</taxon>
    </lineage>
</organism>
<dbReference type="AlphaFoldDB" id="A0A4P6K280"/>
<proteinExistence type="predicted"/>
<dbReference type="SUPFAM" id="SSF159234">
    <property type="entry name" value="FomD-like"/>
    <property type="match status" value="1"/>
</dbReference>
<dbReference type="RefSeq" id="WP_129892871.1">
    <property type="nucleotide sequence ID" value="NZ_CP035758.1"/>
</dbReference>
<dbReference type="InterPro" id="IPR035930">
    <property type="entry name" value="FomD-like_sf"/>
</dbReference>
<dbReference type="Proteomes" id="UP000290365">
    <property type="component" value="Chromosome"/>
</dbReference>
<dbReference type="InterPro" id="IPR007295">
    <property type="entry name" value="DUF402"/>
</dbReference>